<keyword evidence="4" id="KW-1185">Reference proteome</keyword>
<dbReference type="VEuPathDB" id="FungiDB:PV07_05681"/>
<dbReference type="Pfam" id="PF00240">
    <property type="entry name" value="ubiquitin"/>
    <property type="match status" value="1"/>
</dbReference>
<dbReference type="InterPro" id="IPR029071">
    <property type="entry name" value="Ubiquitin-like_domsf"/>
</dbReference>
<dbReference type="Pfam" id="PF06985">
    <property type="entry name" value="HET"/>
    <property type="match status" value="1"/>
</dbReference>
<feature type="region of interest" description="Disordered" evidence="1">
    <location>
        <begin position="329"/>
        <end position="364"/>
    </location>
</feature>
<dbReference type="Proteomes" id="UP000054466">
    <property type="component" value="Unassembled WGS sequence"/>
</dbReference>
<name>A0A0D2CIA2_9EURO</name>
<accession>A0A0D2CIA2</accession>
<dbReference type="PANTHER" id="PTHR10622:SF13">
    <property type="entry name" value="NACHT DOMAIN-CONTAINING PROTEIN"/>
    <property type="match status" value="1"/>
</dbReference>
<evidence type="ECO:0000313" key="4">
    <source>
        <dbReference type="Proteomes" id="UP000054466"/>
    </source>
</evidence>
<evidence type="ECO:0000259" key="2">
    <source>
        <dbReference type="PROSITE" id="PS50053"/>
    </source>
</evidence>
<dbReference type="PROSITE" id="PS50053">
    <property type="entry name" value="UBIQUITIN_2"/>
    <property type="match status" value="1"/>
</dbReference>
<dbReference type="AlphaFoldDB" id="A0A0D2CIA2"/>
<evidence type="ECO:0000256" key="1">
    <source>
        <dbReference type="SAM" id="MobiDB-lite"/>
    </source>
</evidence>
<dbReference type="InterPro" id="IPR010730">
    <property type="entry name" value="HET"/>
</dbReference>
<dbReference type="EMBL" id="KN847042">
    <property type="protein sequence ID" value="KIW29895.1"/>
    <property type="molecule type" value="Genomic_DNA"/>
</dbReference>
<dbReference type="InterPro" id="IPR019956">
    <property type="entry name" value="Ubiquitin_dom"/>
</dbReference>
<organism evidence="3 4">
    <name type="scientific">Cladophialophora immunda</name>
    <dbReference type="NCBI Taxonomy" id="569365"/>
    <lineage>
        <taxon>Eukaryota</taxon>
        <taxon>Fungi</taxon>
        <taxon>Dikarya</taxon>
        <taxon>Ascomycota</taxon>
        <taxon>Pezizomycotina</taxon>
        <taxon>Eurotiomycetes</taxon>
        <taxon>Chaetothyriomycetidae</taxon>
        <taxon>Chaetothyriales</taxon>
        <taxon>Herpotrichiellaceae</taxon>
        <taxon>Cladophialophora</taxon>
    </lineage>
</organism>
<dbReference type="GeneID" id="27344875"/>
<protein>
    <recommendedName>
        <fullName evidence="2">Ubiquitin-like domain-containing protein</fullName>
    </recommendedName>
</protein>
<evidence type="ECO:0000313" key="3">
    <source>
        <dbReference type="EMBL" id="KIW29895.1"/>
    </source>
</evidence>
<dbReference type="HOGENOM" id="CLU_288853_0_0_1"/>
<dbReference type="SUPFAM" id="SSF54236">
    <property type="entry name" value="Ubiquitin-like"/>
    <property type="match status" value="1"/>
</dbReference>
<dbReference type="RefSeq" id="XP_016250111.1">
    <property type="nucleotide sequence ID" value="XM_016392592.1"/>
</dbReference>
<dbReference type="OrthoDB" id="674604at2759"/>
<dbReference type="InterPro" id="IPR000626">
    <property type="entry name" value="Ubiquitin-like_dom"/>
</dbReference>
<dbReference type="Pfam" id="PF22893">
    <property type="entry name" value="ULD_2"/>
    <property type="match status" value="1"/>
</dbReference>
<dbReference type="Gene3D" id="3.10.20.90">
    <property type="entry name" value="Phosphatidylinositol 3-kinase Catalytic Subunit, Chain A, domain 1"/>
    <property type="match status" value="1"/>
</dbReference>
<proteinExistence type="predicted"/>
<gene>
    <name evidence="3" type="ORF">PV07_05681</name>
</gene>
<dbReference type="SMART" id="SM00213">
    <property type="entry name" value="UBQ"/>
    <property type="match status" value="1"/>
</dbReference>
<dbReference type="InterPro" id="IPR054464">
    <property type="entry name" value="ULD_fung"/>
</dbReference>
<dbReference type="PRINTS" id="PR00348">
    <property type="entry name" value="UBIQUITIN"/>
</dbReference>
<dbReference type="STRING" id="569365.A0A0D2CIA2"/>
<feature type="domain" description="Ubiquitin-like" evidence="2">
    <location>
        <begin position="865"/>
        <end position="940"/>
    </location>
</feature>
<reference evidence="3 4" key="1">
    <citation type="submission" date="2015-01" db="EMBL/GenBank/DDBJ databases">
        <title>The Genome Sequence of Cladophialophora immunda CBS83496.</title>
        <authorList>
            <consortium name="The Broad Institute Genomics Platform"/>
            <person name="Cuomo C."/>
            <person name="de Hoog S."/>
            <person name="Gorbushina A."/>
            <person name="Stielow B."/>
            <person name="Teixiera M."/>
            <person name="Abouelleil A."/>
            <person name="Chapman S.B."/>
            <person name="Priest M."/>
            <person name="Young S.K."/>
            <person name="Wortman J."/>
            <person name="Nusbaum C."/>
            <person name="Birren B."/>
        </authorList>
    </citation>
    <scope>NUCLEOTIDE SEQUENCE [LARGE SCALE GENOMIC DNA]</scope>
    <source>
        <strain evidence="3 4">CBS 83496</strain>
    </source>
</reference>
<sequence>MRLLHFSSGGGLQLTRDFTDDIPIYAILSHTWGDDEDEVTYSDICSGSYRIRAGHTKIRFGGQQAGKDGLQYLWVDTCCINKANFTELSEAITSMFRWYRDAAKCYVYLSDVSIDDQDDNSPTERPWEAAFRQSRWFRRGWTLQELLAPKIVEFFSREGERLGDRVTLEQIIHEITKIPISALRGTPMAHFGIDEKMQWVAGRQTRKIEDKAYCLLGIFDVFMYLNYGEGDNAFLRLRRAILRTLRDSPNCQIPFSLRGISVVDGARNDCQPSIHFLTGLETTLTNLVAAGDTLPQNPATREILQQTKNIVKALPLLLEDVRTFEGSLGANARGSRAGQAGSRSRCSFPPGRAGETPENRNSVPLLPMGANIGLQILKLIQNMQTELPASIHAMFPAGDEATFLTRLKRELEPLSRAIEAQASASTQIVQSLATNQASQLNVLQVLRSSLTENMATSRAQMRLLQASVEGTSLFLTQVKDGAGTVIQSPATTRQLLSPRKRITRSLQMLSHALRELLLAFLELLWPLMLFFFHKLRAAERHMSRLLISDSIIFEDALGRTRYLPFEFFQHWEVFLPYLHKSFDQVPGLYNINRRRYHLVNSRTGSIIDPQLWSAQVKPNARLSMAMVVFKISGNERACPHCGGKQRWAQANTFASCSTCDGHFRHFEPGERRFITPSDGHYGGLYRRREVLDAVLDARRALYKPEWPTLTFPAITGTSTHVEEISENVAPVQNLRVFKKVDVLLVNDPERTVAILEELVDLVRTRDRFGEFLKSDAEIGLRRFIRLVRFEVRQNINFFDFRPWNMHACGVAIDTLQEWLDRHALSSDRPAGIRLNWTWVDKAFLDFAPSLRQTVFNNGTVACPTLALMVKPMTGRILMFRVEFQTTVEEVMDMITQIEGLPPSLQCLIYRGKRLEVDRCMADYQISTEYYLHLVLPYRANGGYYYDGPLPSWMLLGGDEEPSTRGSVRIADAVISDQQSEYMGKIDLANGTHAGQRPPSGMFDLDAFPPRPISPIRRDSWGEWVAHDGFYTADGLQESQTPPHHQFVRVVEHLDESTEMETVD</sequence>
<dbReference type="PANTHER" id="PTHR10622">
    <property type="entry name" value="HET DOMAIN-CONTAINING PROTEIN"/>
    <property type="match status" value="1"/>
</dbReference>